<protein>
    <submittedName>
        <fullName evidence="2">Putative RNA methylase family UPF0020 protein</fullName>
    </submittedName>
</protein>
<evidence type="ECO:0000259" key="1">
    <source>
        <dbReference type="Pfam" id="PF01170"/>
    </source>
</evidence>
<dbReference type="GO" id="GO:0030488">
    <property type="term" value="P:tRNA methylation"/>
    <property type="evidence" value="ECO:0007669"/>
    <property type="project" value="TreeGrafter"/>
</dbReference>
<evidence type="ECO:0000313" key="2">
    <source>
        <dbReference type="EMBL" id="AEQ20631.1"/>
    </source>
</evidence>
<dbReference type="PANTHER" id="PTHR14911:SF13">
    <property type="entry name" value="TRNA (GUANINE(6)-N2)-METHYLTRANSFERASE THUMP3"/>
    <property type="match status" value="1"/>
</dbReference>
<dbReference type="AlphaFoldDB" id="G4WW29"/>
<proteinExistence type="predicted"/>
<dbReference type="InterPro" id="IPR029063">
    <property type="entry name" value="SAM-dependent_MTases_sf"/>
</dbReference>
<reference evidence="2" key="1">
    <citation type="journal article" date="2004" name="Appl. Environ. Microbiol.">
        <title>Long-chain N-acyltyrosine synthases from environmental DNA.</title>
        <authorList>
            <person name="Brady S.F."/>
            <person name="Chao C.J."/>
            <person name="Clardy J."/>
        </authorList>
    </citation>
    <scope>NUCLEOTIDE SEQUENCE</scope>
</reference>
<dbReference type="SUPFAM" id="SSF53335">
    <property type="entry name" value="S-adenosyl-L-methionine-dependent methyltransferases"/>
    <property type="match status" value="1"/>
</dbReference>
<dbReference type="Gene3D" id="3.40.50.150">
    <property type="entry name" value="Vaccinia Virus protein VP39"/>
    <property type="match status" value="1"/>
</dbReference>
<dbReference type="PANTHER" id="PTHR14911">
    <property type="entry name" value="THUMP DOMAIN-CONTAINING"/>
    <property type="match status" value="1"/>
</dbReference>
<dbReference type="Pfam" id="PF01170">
    <property type="entry name" value="UPF0020"/>
    <property type="match status" value="1"/>
</dbReference>
<dbReference type="EMBL" id="JF429417">
    <property type="protein sequence ID" value="AEQ20631.1"/>
    <property type="molecule type" value="Genomic_DNA"/>
</dbReference>
<organism evidence="2">
    <name type="scientific">uncultured bacterium CSLF43</name>
    <dbReference type="NCBI Taxonomy" id="1091575"/>
    <lineage>
        <taxon>Bacteria</taxon>
        <taxon>environmental samples</taxon>
    </lineage>
</organism>
<sequence length="365" mass="40428">MKLTRAPAVTTTKKSGIANAWLLQCPPGLAMCLKKELQSIGAIARDHRLFVKRQRNHDLVFLNNLKDGVDLKQLRITEQIMSCPVFGRYKVSQTQLNTLAESIAGDSPRRLLVQVAGRVFDRRDLLRWLTKELNSRGARLSEYNSEEDEEAAGGDDELWMFCIDENYYFGIPKQKSGQVAGRSSRVREREGSLPPPIAAALVFAASPRNDDVVLDPVCGSGSLLAEVSHYAPQASGIGVDIDPQAIEIASQNLRGTAVELFNSDSRHLAEKLRGRGISLVVANLPFGIKYGDRKTNADLYRQILEQSFQLSADRSSAWRAAVLTSDQESLSTALAKIDFLSHQELFRVKIRGELAVAVLLKPRRS</sequence>
<name>G4WW29_9BACT</name>
<dbReference type="GO" id="GO:0016423">
    <property type="term" value="F:tRNA (guanine) methyltransferase activity"/>
    <property type="evidence" value="ECO:0007669"/>
    <property type="project" value="TreeGrafter"/>
</dbReference>
<feature type="domain" description="Ribosomal RNA large subunit methyltransferase K/L-like methyltransferase" evidence="1">
    <location>
        <begin position="182"/>
        <end position="352"/>
    </location>
</feature>
<keyword evidence="2" id="KW-0808">Transferase</keyword>
<keyword evidence="2" id="KW-0489">Methyltransferase</keyword>
<dbReference type="CDD" id="cd02440">
    <property type="entry name" value="AdoMet_MTases"/>
    <property type="match status" value="1"/>
</dbReference>
<dbReference type="InterPro" id="IPR000241">
    <property type="entry name" value="RlmKL-like_Mtase"/>
</dbReference>
<accession>G4WW29</accession>
<reference evidence="2" key="2">
    <citation type="journal article" date="2011" name="J. Bacteriol.">
        <title>Long-chain N-acyl amino acid synthases are linked to the putative PEP-CTERM/exosortase protein-sorting system in Gram-negative bacteria.</title>
        <authorList>
            <person name="Craig J.W."/>
            <person name="Cherry M.A."/>
            <person name="Brady S.F."/>
        </authorList>
    </citation>
    <scope>NUCLEOTIDE SEQUENCE</scope>
</reference>